<dbReference type="Gene3D" id="3.40.50.300">
    <property type="entry name" value="P-loop containing nucleotide triphosphate hydrolases"/>
    <property type="match status" value="2"/>
</dbReference>
<proteinExistence type="inferred from homology"/>
<organism evidence="6 7">
    <name type="scientific">Kangsaoukella pontilimi</name>
    <dbReference type="NCBI Taxonomy" id="2691042"/>
    <lineage>
        <taxon>Bacteria</taxon>
        <taxon>Pseudomonadati</taxon>
        <taxon>Pseudomonadota</taxon>
        <taxon>Alphaproteobacteria</taxon>
        <taxon>Rhodobacterales</taxon>
        <taxon>Paracoccaceae</taxon>
        <taxon>Kangsaoukella</taxon>
    </lineage>
</organism>
<keyword evidence="3" id="KW-0175">Coiled coil</keyword>
<feature type="domain" description="AAA+ ATPase" evidence="5">
    <location>
        <begin position="200"/>
        <end position="338"/>
    </location>
</feature>
<feature type="domain" description="AAA+ ATPase" evidence="5">
    <location>
        <begin position="471"/>
        <end position="606"/>
    </location>
</feature>
<dbReference type="InterPro" id="IPR041569">
    <property type="entry name" value="AAA_lid_3"/>
</dbReference>
<dbReference type="EMBL" id="WUPT01000001">
    <property type="protein sequence ID" value="MXQ07938.1"/>
    <property type="molecule type" value="Genomic_DNA"/>
</dbReference>
<evidence type="ECO:0000259" key="5">
    <source>
        <dbReference type="SMART" id="SM00382"/>
    </source>
</evidence>
<keyword evidence="7" id="KW-1185">Reference proteome</keyword>
<dbReference type="InterPro" id="IPR003593">
    <property type="entry name" value="AAA+_ATPase"/>
</dbReference>
<dbReference type="PROSITE" id="PS00674">
    <property type="entry name" value="AAA"/>
    <property type="match status" value="2"/>
</dbReference>
<name>A0A7C9N026_9RHOB</name>
<evidence type="ECO:0000256" key="3">
    <source>
        <dbReference type="ARBA" id="ARBA00023054"/>
    </source>
</evidence>
<accession>A0A7C9N026</accession>
<sequence>MSFHEVTLRAAPEADAGRAVIRLPSDMMAALAISPGDAVAVRGKALTHCRAVRAASGGDAVELDPAALERIGASDTGRAEIAVAALPTANSVLLTLDGAEIRVRPADLSESLFDLPLTLGDRLMVPSGMGQSVPVVVTEITPGPAAIFSAKTILSVGGQPAPAPVFEGIGGLEEQIARVQEMVATPLARPELFERLGVPPPRGILFTGPPGSGKTLLARAVAARTSAAFFHINAPEIVSKHYGDSEAALRQVFDAAARKSPAIIFIDEIDAVAPRRDALSGEKQVERRVVAQLLTLLDGLSDRGRIVVMAATNLPDSIDPALRRPGRLEREVVFRPPNRAERRDILSVHLGQAPLDAGVDLDAIAEASHGYVGADLAALAREAALAALARSVRAAGGEDMVSADDLVVSAADLETGLALTRPAILRDTVVDSPTVRWSDIGGLDDVKAALEEAVVWPIRHKDSFRSLRVPAARGVILAGPPGSGKTLLARGLAGESGLNFVGVRPTRILSQFLGEAERAVAELFAKARQAAPAILFFDEFDALARRRTGQDAVLDRIVGQLLVEMDGLSPNDDVVVLAATNRPNAIDPALLRPGRIDHVLTVPLPDAAARRAILDVHFQSRSVEEGVDLSALVGATDGFSGADLASLAQSAARQALRRHLSGSDLAAAPAIGAADIDAALVALRRRASDVAVDHLRQVTEAMR</sequence>
<keyword evidence="1 4" id="KW-0547">Nucleotide-binding</keyword>
<evidence type="ECO:0000313" key="6">
    <source>
        <dbReference type="EMBL" id="MXQ07938.1"/>
    </source>
</evidence>
<dbReference type="GO" id="GO:0005524">
    <property type="term" value="F:ATP binding"/>
    <property type="evidence" value="ECO:0007669"/>
    <property type="project" value="UniProtKB-KW"/>
</dbReference>
<reference evidence="6 7" key="1">
    <citation type="submission" date="2019-12" db="EMBL/GenBank/DDBJ databases">
        <authorList>
            <person name="Lee S.D."/>
        </authorList>
    </citation>
    <scope>NUCLEOTIDE SEQUENCE [LARGE SCALE GENOMIC DNA]</scope>
    <source>
        <strain evidence="6 7">GH1-50</strain>
    </source>
</reference>
<dbReference type="PANTHER" id="PTHR23077:SF171">
    <property type="entry name" value="NUCLEAR VALOSIN-CONTAINING PROTEIN-LIKE"/>
    <property type="match status" value="1"/>
</dbReference>
<dbReference type="GO" id="GO:0016887">
    <property type="term" value="F:ATP hydrolysis activity"/>
    <property type="evidence" value="ECO:0007669"/>
    <property type="project" value="InterPro"/>
</dbReference>
<evidence type="ECO:0000313" key="7">
    <source>
        <dbReference type="Proteomes" id="UP000480350"/>
    </source>
</evidence>
<dbReference type="Gene3D" id="2.40.40.20">
    <property type="match status" value="1"/>
</dbReference>
<dbReference type="InterPro" id="IPR027417">
    <property type="entry name" value="P-loop_NTPase"/>
</dbReference>
<dbReference type="AlphaFoldDB" id="A0A7C9N026"/>
<keyword evidence="2 4" id="KW-0067">ATP-binding</keyword>
<dbReference type="RefSeq" id="WP_160763784.1">
    <property type="nucleotide sequence ID" value="NZ_WUPT01000001.1"/>
</dbReference>
<dbReference type="Pfam" id="PF02933">
    <property type="entry name" value="CDC48_2"/>
    <property type="match status" value="1"/>
</dbReference>
<dbReference type="PANTHER" id="PTHR23077">
    <property type="entry name" value="AAA-FAMILY ATPASE"/>
    <property type="match status" value="1"/>
</dbReference>
<comment type="caution">
    <text evidence="6">The sequence shown here is derived from an EMBL/GenBank/DDBJ whole genome shotgun (WGS) entry which is preliminary data.</text>
</comment>
<evidence type="ECO:0000256" key="4">
    <source>
        <dbReference type="RuleBase" id="RU003651"/>
    </source>
</evidence>
<dbReference type="Proteomes" id="UP000480350">
    <property type="component" value="Unassembled WGS sequence"/>
</dbReference>
<reference evidence="6 7" key="2">
    <citation type="submission" date="2020-03" db="EMBL/GenBank/DDBJ databases">
        <title>Kangsaoukella pontilimi gen. nov., sp. nov., a new member of the family Rhodobacteraceae isolated from a tidal mudflat.</title>
        <authorList>
            <person name="Kim I.S."/>
        </authorList>
    </citation>
    <scope>NUCLEOTIDE SEQUENCE [LARGE SCALE GENOMIC DNA]</scope>
    <source>
        <strain evidence="6 7">GH1-50</strain>
    </source>
</reference>
<evidence type="ECO:0000256" key="1">
    <source>
        <dbReference type="ARBA" id="ARBA00022741"/>
    </source>
</evidence>
<dbReference type="InterPro" id="IPR004201">
    <property type="entry name" value="Cdc48_dom2"/>
</dbReference>
<comment type="similarity">
    <text evidence="4">Belongs to the AAA ATPase family.</text>
</comment>
<evidence type="ECO:0000256" key="2">
    <source>
        <dbReference type="ARBA" id="ARBA00022840"/>
    </source>
</evidence>
<dbReference type="SUPFAM" id="SSF50692">
    <property type="entry name" value="ADC-like"/>
    <property type="match status" value="1"/>
</dbReference>
<dbReference type="FunFam" id="3.40.50.300:FF:000012">
    <property type="entry name" value="Transitional endoplasmic reticulum ATPase"/>
    <property type="match status" value="1"/>
</dbReference>
<protein>
    <submittedName>
        <fullName evidence="6">AAA family ATPase</fullName>
    </submittedName>
</protein>
<dbReference type="SMART" id="SM00382">
    <property type="entry name" value="AAA"/>
    <property type="match status" value="2"/>
</dbReference>
<dbReference type="FunFam" id="3.40.50.300:FF:001025">
    <property type="entry name" value="ATPase family, AAA domain-containing 2B"/>
    <property type="match status" value="1"/>
</dbReference>
<dbReference type="SUPFAM" id="SSF52540">
    <property type="entry name" value="P-loop containing nucleoside triphosphate hydrolases"/>
    <property type="match status" value="2"/>
</dbReference>
<dbReference type="CDD" id="cd19503">
    <property type="entry name" value="RecA-like_CDC48_NLV2_r1-like"/>
    <property type="match status" value="1"/>
</dbReference>
<dbReference type="Gene3D" id="1.10.8.60">
    <property type="match status" value="2"/>
</dbReference>
<dbReference type="Pfam" id="PF00004">
    <property type="entry name" value="AAA"/>
    <property type="match status" value="2"/>
</dbReference>
<dbReference type="InterPro" id="IPR050168">
    <property type="entry name" value="AAA_ATPase_domain"/>
</dbReference>
<gene>
    <name evidence="6" type="ORF">GQ651_08775</name>
</gene>
<dbReference type="InterPro" id="IPR003959">
    <property type="entry name" value="ATPase_AAA_core"/>
</dbReference>
<dbReference type="InterPro" id="IPR003960">
    <property type="entry name" value="ATPase_AAA_CS"/>
</dbReference>
<dbReference type="InterPro" id="IPR009010">
    <property type="entry name" value="Asp_de-COase-like_dom_sf"/>
</dbReference>
<dbReference type="Pfam" id="PF17862">
    <property type="entry name" value="AAA_lid_3"/>
    <property type="match status" value="2"/>
</dbReference>